<evidence type="ECO:0000259" key="11">
    <source>
        <dbReference type="SMART" id="SM00228"/>
    </source>
</evidence>
<evidence type="ECO:0000256" key="1">
    <source>
        <dbReference type="ARBA" id="ARBA00001947"/>
    </source>
</evidence>
<keyword evidence="12" id="KW-0131">Cell cycle</keyword>
<dbReference type="PANTHER" id="PTHR42837">
    <property type="entry name" value="REGULATOR OF SIGMA-E PROTEASE RSEP"/>
    <property type="match status" value="1"/>
</dbReference>
<dbReference type="Pfam" id="PF02163">
    <property type="entry name" value="Peptidase_M50"/>
    <property type="match status" value="1"/>
</dbReference>
<dbReference type="GO" id="GO:0004222">
    <property type="term" value="F:metalloendopeptidase activity"/>
    <property type="evidence" value="ECO:0007669"/>
    <property type="project" value="InterPro"/>
</dbReference>
<dbReference type="Gene3D" id="2.30.42.10">
    <property type="match status" value="2"/>
</dbReference>
<feature type="transmembrane region" description="Helical" evidence="10">
    <location>
        <begin position="99"/>
        <end position="120"/>
    </location>
</feature>
<feature type="transmembrane region" description="Helical" evidence="10">
    <location>
        <begin position="377"/>
        <end position="401"/>
    </location>
</feature>
<keyword evidence="5" id="KW-0378">Hydrolase</keyword>
<evidence type="ECO:0000256" key="9">
    <source>
        <dbReference type="ARBA" id="ARBA00023136"/>
    </source>
</evidence>
<dbReference type="GO" id="GO:0006508">
    <property type="term" value="P:proteolysis"/>
    <property type="evidence" value="ECO:0007669"/>
    <property type="project" value="UniProtKB-KW"/>
</dbReference>
<evidence type="ECO:0000256" key="7">
    <source>
        <dbReference type="ARBA" id="ARBA00022989"/>
    </source>
</evidence>
<dbReference type="Pfam" id="PF17820">
    <property type="entry name" value="PDZ_6"/>
    <property type="match status" value="1"/>
</dbReference>
<organism evidence="12">
    <name type="scientific">hydrothermal vent metagenome</name>
    <dbReference type="NCBI Taxonomy" id="652676"/>
    <lineage>
        <taxon>unclassified sequences</taxon>
        <taxon>metagenomes</taxon>
        <taxon>ecological metagenomes</taxon>
    </lineage>
</organism>
<dbReference type="EMBL" id="UOFS01000013">
    <property type="protein sequence ID" value="VAW93380.1"/>
    <property type="molecule type" value="Genomic_DNA"/>
</dbReference>
<evidence type="ECO:0000256" key="3">
    <source>
        <dbReference type="ARBA" id="ARBA00022670"/>
    </source>
</evidence>
<dbReference type="CDD" id="cd06163">
    <property type="entry name" value="S2P-M50_PDZ_RseP-like"/>
    <property type="match status" value="1"/>
</dbReference>
<evidence type="ECO:0000256" key="6">
    <source>
        <dbReference type="ARBA" id="ARBA00022833"/>
    </source>
</evidence>
<proteinExistence type="predicted"/>
<feature type="domain" description="PDZ" evidence="11">
    <location>
        <begin position="116"/>
        <end position="188"/>
    </location>
</feature>
<sequence>MLDIISNLFYFIIAITILIAFHEFGHFWVAKKLGIKVLRFSIGFGKPLYSRRFGADNIEFVLAAIPLGGYVKMLDERDSNVVASEVHRAFNRQHVFKRFAVVFAGPAFNFIFAIFAYWLVFVVSVTDLKPIIGEIVADSPADLAGLKKGFEIISVAGKDTPVISVAISSMLPALLDQSVINLRAKDKSGIISEYELNFNKINPDAALANYYRAVGILPWRPTGPPKVTGLVPDKPAIKAGFKVGDTIIKIGNQNIKGTRELINYISSRPEKLLDVVVKRNSVDINIKVTPARIIRDGKTYGQIGLKTSSGKYPDSMKVEYQYSALQAVPQAINKVWVNTKLMLNTFGKMLSGSVSINKISGPITIAKYAGMTASSGFSTFISFLAVVSISLGMINLFPIPILDGGHLFNYLIEMIKGSPVSENFEMVGQRVGILVLAMLMSIALYNDILGILR</sequence>
<dbReference type="InterPro" id="IPR001478">
    <property type="entry name" value="PDZ"/>
</dbReference>
<keyword evidence="6" id="KW-0862">Zinc</keyword>
<dbReference type="InterPro" id="IPR036034">
    <property type="entry name" value="PDZ_sf"/>
</dbReference>
<evidence type="ECO:0000313" key="12">
    <source>
        <dbReference type="EMBL" id="VAW93380.1"/>
    </source>
</evidence>
<accession>A0A3B0ZVY4</accession>
<dbReference type="NCBIfam" id="TIGR00054">
    <property type="entry name" value="RIP metalloprotease RseP"/>
    <property type="match status" value="1"/>
</dbReference>
<feature type="transmembrane region" description="Helical" evidence="10">
    <location>
        <begin position="6"/>
        <end position="29"/>
    </location>
</feature>
<dbReference type="GO" id="GO:0016020">
    <property type="term" value="C:membrane"/>
    <property type="evidence" value="ECO:0007669"/>
    <property type="project" value="UniProtKB-SubCell"/>
</dbReference>
<protein>
    <submittedName>
        <fullName evidence="12">Intramembrane protease RasP/YluC, implicated in cell division based on FtsL cleavage</fullName>
    </submittedName>
</protein>
<dbReference type="InterPro" id="IPR008915">
    <property type="entry name" value="Peptidase_M50"/>
</dbReference>
<evidence type="ECO:0000256" key="5">
    <source>
        <dbReference type="ARBA" id="ARBA00022801"/>
    </source>
</evidence>
<gene>
    <name evidence="12" type="ORF">MNBD_GAMMA22-705</name>
</gene>
<dbReference type="InterPro" id="IPR004387">
    <property type="entry name" value="Pept_M50_Zn"/>
</dbReference>
<dbReference type="SMART" id="SM00228">
    <property type="entry name" value="PDZ"/>
    <property type="match status" value="2"/>
</dbReference>
<keyword evidence="4 10" id="KW-0812">Transmembrane</keyword>
<dbReference type="AlphaFoldDB" id="A0A3B0ZVY4"/>
<keyword evidence="3 12" id="KW-0645">Protease</keyword>
<keyword evidence="8" id="KW-0482">Metalloprotease</keyword>
<evidence type="ECO:0000256" key="10">
    <source>
        <dbReference type="SAM" id="Phobius"/>
    </source>
</evidence>
<dbReference type="InterPro" id="IPR041489">
    <property type="entry name" value="PDZ_6"/>
</dbReference>
<dbReference type="GO" id="GO:0051301">
    <property type="term" value="P:cell division"/>
    <property type="evidence" value="ECO:0007669"/>
    <property type="project" value="UniProtKB-KW"/>
</dbReference>
<reference evidence="12" key="1">
    <citation type="submission" date="2018-06" db="EMBL/GenBank/DDBJ databases">
        <authorList>
            <person name="Zhirakovskaya E."/>
        </authorList>
    </citation>
    <scope>NUCLEOTIDE SEQUENCE</scope>
</reference>
<evidence type="ECO:0000256" key="2">
    <source>
        <dbReference type="ARBA" id="ARBA00004141"/>
    </source>
</evidence>
<evidence type="ECO:0000256" key="8">
    <source>
        <dbReference type="ARBA" id="ARBA00023049"/>
    </source>
</evidence>
<feature type="transmembrane region" description="Helical" evidence="10">
    <location>
        <begin position="431"/>
        <end position="452"/>
    </location>
</feature>
<evidence type="ECO:0000256" key="4">
    <source>
        <dbReference type="ARBA" id="ARBA00022692"/>
    </source>
</evidence>
<dbReference type="CDD" id="cd23081">
    <property type="entry name" value="cpPDZ_EcRseP-like"/>
    <property type="match status" value="1"/>
</dbReference>
<feature type="domain" description="PDZ" evidence="11">
    <location>
        <begin position="210"/>
        <end position="281"/>
    </location>
</feature>
<comment type="cofactor">
    <cofactor evidence="1">
        <name>Zn(2+)</name>
        <dbReference type="ChEBI" id="CHEBI:29105"/>
    </cofactor>
</comment>
<dbReference type="SUPFAM" id="SSF50156">
    <property type="entry name" value="PDZ domain-like"/>
    <property type="match status" value="2"/>
</dbReference>
<keyword evidence="9 10" id="KW-0472">Membrane</keyword>
<comment type="subcellular location">
    <subcellularLocation>
        <location evidence="2">Membrane</location>
        <topology evidence="2">Multi-pass membrane protein</topology>
    </subcellularLocation>
</comment>
<dbReference type="PANTHER" id="PTHR42837:SF2">
    <property type="entry name" value="MEMBRANE METALLOPROTEASE ARASP2, CHLOROPLASTIC-RELATED"/>
    <property type="match status" value="1"/>
</dbReference>
<keyword evidence="7 10" id="KW-1133">Transmembrane helix</keyword>
<keyword evidence="12" id="KW-0132">Cell division</keyword>
<name>A0A3B0ZVY4_9ZZZZ</name>